<evidence type="ECO:0000256" key="12">
    <source>
        <dbReference type="ARBA" id="ARBA00078531"/>
    </source>
</evidence>
<organism evidence="14 15">
    <name type="scientific">Hufsiella ginkgonis</name>
    <dbReference type="NCBI Taxonomy" id="2695274"/>
    <lineage>
        <taxon>Bacteria</taxon>
        <taxon>Pseudomonadati</taxon>
        <taxon>Bacteroidota</taxon>
        <taxon>Sphingobacteriia</taxon>
        <taxon>Sphingobacteriales</taxon>
        <taxon>Sphingobacteriaceae</taxon>
        <taxon>Hufsiella</taxon>
    </lineage>
</organism>
<evidence type="ECO:0000256" key="7">
    <source>
        <dbReference type="ARBA" id="ARBA00063809"/>
    </source>
</evidence>
<keyword evidence="2" id="KW-0808">Transferase</keyword>
<reference evidence="14 15" key="1">
    <citation type="submission" date="2019-11" db="EMBL/GenBank/DDBJ databases">
        <title>Pedobacter sp. HMF7056 Genome sequencing and assembly.</title>
        <authorList>
            <person name="Kang H."/>
            <person name="Kim H."/>
            <person name="Joh K."/>
        </authorList>
    </citation>
    <scope>NUCLEOTIDE SEQUENCE [LARGE SCALE GENOMIC DNA]</scope>
    <source>
        <strain evidence="14 15">HMF7056</strain>
    </source>
</reference>
<dbReference type="FunFam" id="3.40.50.720:FF:000033">
    <property type="entry name" value="Adenylyltransferase and sulfurtransferase MOCS3"/>
    <property type="match status" value="1"/>
</dbReference>
<keyword evidence="3" id="KW-0547">Nucleotide-binding</keyword>
<dbReference type="Pfam" id="PF00899">
    <property type="entry name" value="ThiF"/>
    <property type="match status" value="1"/>
</dbReference>
<dbReference type="Pfam" id="PF00581">
    <property type="entry name" value="Rhodanese"/>
    <property type="match status" value="1"/>
</dbReference>
<evidence type="ECO:0000256" key="11">
    <source>
        <dbReference type="ARBA" id="ARBA00075328"/>
    </source>
</evidence>
<gene>
    <name evidence="14" type="ORF">GS398_12195</name>
</gene>
<dbReference type="SUPFAM" id="SSF52821">
    <property type="entry name" value="Rhodanese/Cell cycle control phosphatase"/>
    <property type="match status" value="1"/>
</dbReference>
<comment type="caution">
    <text evidence="14">The sequence shown here is derived from an EMBL/GenBank/DDBJ whole genome shotgun (WGS) entry which is preliminary data.</text>
</comment>
<proteinExistence type="inferred from homology"/>
<comment type="similarity">
    <text evidence="1">Belongs to the HesA/MoeB/ThiF family.</text>
</comment>
<evidence type="ECO:0000256" key="10">
    <source>
        <dbReference type="ARBA" id="ARBA00075110"/>
    </source>
</evidence>
<dbReference type="PANTHER" id="PTHR10953:SF102">
    <property type="entry name" value="ADENYLYLTRANSFERASE AND SULFURTRANSFERASE MOCS3"/>
    <property type="match status" value="1"/>
</dbReference>
<dbReference type="GO" id="GO:0061605">
    <property type="term" value="F:molybdopterin-synthase adenylyltransferase activity"/>
    <property type="evidence" value="ECO:0007669"/>
    <property type="project" value="UniProtKB-EC"/>
</dbReference>
<dbReference type="PROSITE" id="PS50206">
    <property type="entry name" value="RHODANESE_3"/>
    <property type="match status" value="1"/>
</dbReference>
<dbReference type="CDD" id="cd00757">
    <property type="entry name" value="ThiF_MoeB_HesA_family"/>
    <property type="match status" value="1"/>
</dbReference>
<dbReference type="Gene3D" id="3.40.250.10">
    <property type="entry name" value="Rhodanese-like domain"/>
    <property type="match status" value="1"/>
</dbReference>
<accession>A0A7K1XZV9</accession>
<evidence type="ECO:0000256" key="2">
    <source>
        <dbReference type="ARBA" id="ARBA00022679"/>
    </source>
</evidence>
<name>A0A7K1XZV9_9SPHI</name>
<keyword evidence="4" id="KW-0067">ATP-binding</keyword>
<protein>
    <recommendedName>
        <fullName evidence="9">Molybdopterin-synthase adenylyltransferase</fullName>
        <ecNumber evidence="8">2.7.7.80</ecNumber>
    </recommendedName>
    <alternativeName>
        <fullName evidence="12">MoaD protein adenylase</fullName>
    </alternativeName>
    <alternativeName>
        <fullName evidence="10">Molybdopterin-converting factor subunit 1 adenylase</fullName>
    </alternativeName>
    <alternativeName>
        <fullName evidence="11">Sulfur carrier protein MoaD adenylyltransferase</fullName>
    </alternativeName>
</protein>
<evidence type="ECO:0000256" key="3">
    <source>
        <dbReference type="ARBA" id="ARBA00022741"/>
    </source>
</evidence>
<dbReference type="Gene3D" id="3.40.50.720">
    <property type="entry name" value="NAD(P)-binding Rossmann-like Domain"/>
    <property type="match status" value="1"/>
</dbReference>
<dbReference type="GO" id="GO:0005829">
    <property type="term" value="C:cytosol"/>
    <property type="evidence" value="ECO:0007669"/>
    <property type="project" value="TreeGrafter"/>
</dbReference>
<keyword evidence="15" id="KW-1185">Reference proteome</keyword>
<comment type="subunit">
    <text evidence="7">Homodimer. Forms a stable heterotetrameric complex of 2 MoeB and 2 MoaD during adenylation of MoaD.</text>
</comment>
<evidence type="ECO:0000259" key="13">
    <source>
        <dbReference type="PROSITE" id="PS50206"/>
    </source>
</evidence>
<evidence type="ECO:0000313" key="15">
    <source>
        <dbReference type="Proteomes" id="UP000451233"/>
    </source>
</evidence>
<sequence length="367" mass="39728">MTGSERYSRQVILPGLGAAGQEKLAAARVLVVGAGGLGCPALQYLAAAGVGMLGIVDGDVVTESNLNRQLLYSAASIGRAKAPEAAAALKTLNPGPVYQPHRLYLGNRDALAIIPDYDVVIDATDNFETRYLLNDACVLLDKPLVYGSISRFEGQVSVFNQDKQSANYRDIFPVPPARETILNCAESGVLGVLPGIIGTMQAAEAIKLVTGIGRTLSNRLVTFNLLRQEWIELALTPRPGTPDLIPAGAEAFMAYNYRENGTSCEPEYTDVGPEAFDELLASPGAVVIDVREHGEHPRITQFPHVAIPMSEIVEKAAAYRHRTIVLFCHAGIRSAEAAAFFPRGNKVYHLKGGIVKWLRYHQRRVSH</sequence>
<dbReference type="InterPro" id="IPR035985">
    <property type="entry name" value="Ubiquitin-activating_enz"/>
</dbReference>
<dbReference type="GO" id="GO:0005524">
    <property type="term" value="F:ATP binding"/>
    <property type="evidence" value="ECO:0007669"/>
    <property type="project" value="UniProtKB-KW"/>
</dbReference>
<evidence type="ECO:0000256" key="8">
    <source>
        <dbReference type="ARBA" id="ARBA00066884"/>
    </source>
</evidence>
<dbReference type="EC" id="2.7.7.80" evidence="8"/>
<evidence type="ECO:0000256" key="5">
    <source>
        <dbReference type="ARBA" id="ARBA00052218"/>
    </source>
</evidence>
<evidence type="ECO:0000256" key="1">
    <source>
        <dbReference type="ARBA" id="ARBA00009919"/>
    </source>
</evidence>
<evidence type="ECO:0000313" key="14">
    <source>
        <dbReference type="EMBL" id="MXV16066.1"/>
    </source>
</evidence>
<evidence type="ECO:0000256" key="4">
    <source>
        <dbReference type="ARBA" id="ARBA00022840"/>
    </source>
</evidence>
<comment type="function">
    <text evidence="6">Catalyzes the adenylation by ATP of the carboxyl group of the C-terminal glycine of sulfur carrier protein MoaD.</text>
</comment>
<dbReference type="CDD" id="cd00158">
    <property type="entry name" value="RHOD"/>
    <property type="match status" value="1"/>
</dbReference>
<dbReference type="PANTHER" id="PTHR10953">
    <property type="entry name" value="UBIQUITIN-ACTIVATING ENZYME E1"/>
    <property type="match status" value="1"/>
</dbReference>
<dbReference type="SMART" id="SM00450">
    <property type="entry name" value="RHOD"/>
    <property type="match status" value="1"/>
</dbReference>
<dbReference type="GO" id="GO:0004792">
    <property type="term" value="F:thiosulfate-cyanide sulfurtransferase activity"/>
    <property type="evidence" value="ECO:0007669"/>
    <property type="project" value="TreeGrafter"/>
</dbReference>
<evidence type="ECO:0000256" key="6">
    <source>
        <dbReference type="ARBA" id="ARBA00055169"/>
    </source>
</evidence>
<dbReference type="InterPro" id="IPR000594">
    <property type="entry name" value="ThiF_NAD_FAD-bd"/>
</dbReference>
<feature type="domain" description="Rhodanese" evidence="13">
    <location>
        <begin position="281"/>
        <end position="366"/>
    </location>
</feature>
<dbReference type="RefSeq" id="WP_160907021.1">
    <property type="nucleotide sequence ID" value="NZ_WVHS01000002.1"/>
</dbReference>
<dbReference type="GO" id="GO:0008146">
    <property type="term" value="F:sulfotransferase activity"/>
    <property type="evidence" value="ECO:0007669"/>
    <property type="project" value="TreeGrafter"/>
</dbReference>
<dbReference type="InterPro" id="IPR045886">
    <property type="entry name" value="ThiF/MoeB/HesA"/>
</dbReference>
<dbReference type="Proteomes" id="UP000451233">
    <property type="component" value="Unassembled WGS sequence"/>
</dbReference>
<dbReference type="InterPro" id="IPR036873">
    <property type="entry name" value="Rhodanese-like_dom_sf"/>
</dbReference>
<dbReference type="EMBL" id="WVHS01000002">
    <property type="protein sequence ID" value="MXV16066.1"/>
    <property type="molecule type" value="Genomic_DNA"/>
</dbReference>
<dbReference type="InterPro" id="IPR001763">
    <property type="entry name" value="Rhodanese-like_dom"/>
</dbReference>
<dbReference type="AlphaFoldDB" id="A0A7K1XZV9"/>
<dbReference type="SUPFAM" id="SSF69572">
    <property type="entry name" value="Activating enzymes of the ubiquitin-like proteins"/>
    <property type="match status" value="1"/>
</dbReference>
<comment type="catalytic activity">
    <reaction evidence="5">
        <text>[molybdopterin-synthase sulfur-carrier protein]-C-terminal Gly-Gly + ATP + H(+) = [molybdopterin-synthase sulfur-carrier protein]-C-terminal Gly-Gly-AMP + diphosphate</text>
        <dbReference type="Rhea" id="RHEA:43616"/>
        <dbReference type="Rhea" id="RHEA-COMP:12159"/>
        <dbReference type="Rhea" id="RHEA-COMP:12202"/>
        <dbReference type="ChEBI" id="CHEBI:15378"/>
        <dbReference type="ChEBI" id="CHEBI:30616"/>
        <dbReference type="ChEBI" id="CHEBI:33019"/>
        <dbReference type="ChEBI" id="CHEBI:90618"/>
        <dbReference type="ChEBI" id="CHEBI:90778"/>
        <dbReference type="EC" id="2.7.7.80"/>
    </reaction>
</comment>
<evidence type="ECO:0000256" key="9">
    <source>
        <dbReference type="ARBA" id="ARBA00073635"/>
    </source>
</evidence>
<dbReference type="GO" id="GO:0008641">
    <property type="term" value="F:ubiquitin-like modifier activating enzyme activity"/>
    <property type="evidence" value="ECO:0007669"/>
    <property type="project" value="InterPro"/>
</dbReference>